<name>F5RA64_METUF</name>
<proteinExistence type="predicted"/>
<dbReference type="OrthoDB" id="8548318at2"/>
<dbReference type="Proteomes" id="UP000005019">
    <property type="component" value="Unassembled WGS sequence"/>
</dbReference>
<protein>
    <recommendedName>
        <fullName evidence="5">Lipoprotein</fullName>
    </recommendedName>
</protein>
<feature type="compositionally biased region" description="Basic and acidic residues" evidence="1">
    <location>
        <begin position="33"/>
        <end position="79"/>
    </location>
</feature>
<reference evidence="3 4" key="1">
    <citation type="journal article" date="2011" name="J. Bacteriol.">
        <title>Genome sequence of Methyloversatilis universalis FAM5T, a methylotrophic representative of the order Rhodocyclales.</title>
        <authorList>
            <person name="Kittichotirat W."/>
            <person name="Good N.M."/>
            <person name="Hall R."/>
            <person name="Bringel F."/>
            <person name="Lajus A."/>
            <person name="Medigue C."/>
            <person name="Smalley N.E."/>
            <person name="Beck D."/>
            <person name="Bumgarner R."/>
            <person name="Vuilleumier S."/>
            <person name="Kalyuzhnaya M.G."/>
        </authorList>
    </citation>
    <scope>NUCLEOTIDE SEQUENCE [LARGE SCALE GENOMIC DNA]</scope>
    <source>
        <strain evidence="4">ATCC BAA-1314 / JCM 13912 / FAM5</strain>
    </source>
</reference>
<accession>F5RA64</accession>
<dbReference type="PROSITE" id="PS51257">
    <property type="entry name" value="PROKAR_LIPOPROTEIN"/>
    <property type="match status" value="1"/>
</dbReference>
<evidence type="ECO:0008006" key="5">
    <source>
        <dbReference type="Google" id="ProtNLM"/>
    </source>
</evidence>
<dbReference type="RefSeq" id="WP_008059681.1">
    <property type="nucleotide sequence ID" value="NZ_AFHG01000036.1"/>
</dbReference>
<evidence type="ECO:0000313" key="4">
    <source>
        <dbReference type="Proteomes" id="UP000005019"/>
    </source>
</evidence>
<feature type="region of interest" description="Disordered" evidence="1">
    <location>
        <begin position="26"/>
        <end position="79"/>
    </location>
</feature>
<evidence type="ECO:0000256" key="2">
    <source>
        <dbReference type="SAM" id="SignalP"/>
    </source>
</evidence>
<keyword evidence="4" id="KW-1185">Reference proteome</keyword>
<evidence type="ECO:0000313" key="3">
    <source>
        <dbReference type="EMBL" id="EGK72380.1"/>
    </source>
</evidence>
<feature type="chain" id="PRO_5003325705" description="Lipoprotein" evidence="2">
    <location>
        <begin position="22"/>
        <end position="79"/>
    </location>
</feature>
<evidence type="ECO:0000256" key="1">
    <source>
        <dbReference type="SAM" id="MobiDB-lite"/>
    </source>
</evidence>
<gene>
    <name evidence="3" type="ORF">METUNv1_01144</name>
</gene>
<feature type="signal peptide" evidence="2">
    <location>
        <begin position="1"/>
        <end position="21"/>
    </location>
</feature>
<sequence length="79" mass="8393">MKARHAIALAWTLVTSMALLAGCQKQDGPAETAGRKIDEAGQKLSRDAERAGDKINEAARNAGDRIDKAGEKMQDAGSR</sequence>
<organism evidence="3 4">
    <name type="scientific">Methyloversatilis universalis (strain ATCC BAA-1314 / DSM 25237 / JCM 13912 / CCUG 52030 / FAM5)</name>
    <dbReference type="NCBI Taxonomy" id="1000565"/>
    <lineage>
        <taxon>Bacteria</taxon>
        <taxon>Pseudomonadati</taxon>
        <taxon>Pseudomonadota</taxon>
        <taxon>Betaproteobacteria</taxon>
        <taxon>Nitrosomonadales</taxon>
        <taxon>Sterolibacteriaceae</taxon>
        <taxon>Methyloversatilis</taxon>
    </lineage>
</organism>
<keyword evidence="2" id="KW-0732">Signal</keyword>
<dbReference type="AlphaFoldDB" id="F5RA64"/>
<comment type="caution">
    <text evidence="3">The sequence shown here is derived from an EMBL/GenBank/DDBJ whole genome shotgun (WGS) entry which is preliminary data.</text>
</comment>
<dbReference type="EMBL" id="AFHG01000036">
    <property type="protein sequence ID" value="EGK72380.1"/>
    <property type="molecule type" value="Genomic_DNA"/>
</dbReference>